<name>A0ABU6YLT1_9FABA</name>
<comment type="caution">
    <text evidence="2">The sequence shown here is derived from an EMBL/GenBank/DDBJ whole genome shotgun (WGS) entry which is preliminary data.</text>
</comment>
<proteinExistence type="predicted"/>
<protein>
    <recommendedName>
        <fullName evidence="1">FAR1 domain-containing protein</fullName>
    </recommendedName>
</protein>
<evidence type="ECO:0000313" key="2">
    <source>
        <dbReference type="EMBL" id="MED6210712.1"/>
    </source>
</evidence>
<reference evidence="2 3" key="1">
    <citation type="journal article" date="2023" name="Plants (Basel)">
        <title>Bridging the Gap: Combining Genomics and Transcriptomics Approaches to Understand Stylosanthes scabra, an Orphan Legume from the Brazilian Caatinga.</title>
        <authorList>
            <person name="Ferreira-Neto J.R.C."/>
            <person name="da Silva M.D."/>
            <person name="Binneck E."/>
            <person name="de Melo N.F."/>
            <person name="da Silva R.H."/>
            <person name="de Melo A.L.T.M."/>
            <person name="Pandolfi V."/>
            <person name="Bustamante F.O."/>
            <person name="Brasileiro-Vidal A.C."/>
            <person name="Benko-Iseppon A.M."/>
        </authorList>
    </citation>
    <scope>NUCLEOTIDE SEQUENCE [LARGE SCALE GENOMIC DNA]</scope>
    <source>
        <tissue evidence="2">Leaves</tissue>
    </source>
</reference>
<gene>
    <name evidence="2" type="ORF">PIB30_066718</name>
</gene>
<organism evidence="2 3">
    <name type="scientific">Stylosanthes scabra</name>
    <dbReference type="NCBI Taxonomy" id="79078"/>
    <lineage>
        <taxon>Eukaryota</taxon>
        <taxon>Viridiplantae</taxon>
        <taxon>Streptophyta</taxon>
        <taxon>Embryophyta</taxon>
        <taxon>Tracheophyta</taxon>
        <taxon>Spermatophyta</taxon>
        <taxon>Magnoliopsida</taxon>
        <taxon>eudicotyledons</taxon>
        <taxon>Gunneridae</taxon>
        <taxon>Pentapetalae</taxon>
        <taxon>rosids</taxon>
        <taxon>fabids</taxon>
        <taxon>Fabales</taxon>
        <taxon>Fabaceae</taxon>
        <taxon>Papilionoideae</taxon>
        <taxon>50 kb inversion clade</taxon>
        <taxon>dalbergioids sensu lato</taxon>
        <taxon>Dalbergieae</taxon>
        <taxon>Pterocarpus clade</taxon>
        <taxon>Stylosanthes</taxon>
    </lineage>
</organism>
<dbReference type="Pfam" id="PF03101">
    <property type="entry name" value="FAR1"/>
    <property type="match status" value="1"/>
</dbReference>
<dbReference type="PANTHER" id="PTHR46328:SF34">
    <property type="entry name" value="PROTEIN FAR1-RELATED SEQUENCE 5-LIKE"/>
    <property type="match status" value="1"/>
</dbReference>
<accession>A0ABU6YLT1</accession>
<sequence length="154" mass="17860">MEHVFGIADATEEMIQVFESFMDSRVFRECFQPVDIDVTYLIIHEIRFGLRKKSVSMDAFVKSGSPDRRNPLRLLMSTCYLQQSCDVDEEYVLKVGMTFESVDEAGLFYKKYAKRAGFSTKIRNTNRCKETKEAKNQLITCNREGRWTSEVPSV</sequence>
<dbReference type="PANTHER" id="PTHR46328">
    <property type="entry name" value="FAR-RED IMPAIRED RESPONSIVE (FAR1) FAMILY PROTEIN-RELATED"/>
    <property type="match status" value="1"/>
</dbReference>
<feature type="domain" description="FAR1" evidence="1">
    <location>
        <begin position="108"/>
        <end position="146"/>
    </location>
</feature>
<evidence type="ECO:0000259" key="1">
    <source>
        <dbReference type="Pfam" id="PF03101"/>
    </source>
</evidence>
<evidence type="ECO:0000313" key="3">
    <source>
        <dbReference type="Proteomes" id="UP001341840"/>
    </source>
</evidence>
<dbReference type="EMBL" id="JASCZI010242340">
    <property type="protein sequence ID" value="MED6210712.1"/>
    <property type="molecule type" value="Genomic_DNA"/>
</dbReference>
<dbReference type="Proteomes" id="UP001341840">
    <property type="component" value="Unassembled WGS sequence"/>
</dbReference>
<keyword evidence="3" id="KW-1185">Reference proteome</keyword>
<dbReference type="InterPro" id="IPR004330">
    <property type="entry name" value="FAR1_DNA_bnd_dom"/>
</dbReference>